<dbReference type="AlphaFoldDB" id="A0AAD5LC81"/>
<dbReference type="InterPro" id="IPR011013">
    <property type="entry name" value="Gal_mutarotase_sf_dom"/>
</dbReference>
<organism evidence="2 3">
    <name type="scientific">Daphnia sinensis</name>
    <dbReference type="NCBI Taxonomy" id="1820382"/>
    <lineage>
        <taxon>Eukaryota</taxon>
        <taxon>Metazoa</taxon>
        <taxon>Ecdysozoa</taxon>
        <taxon>Arthropoda</taxon>
        <taxon>Crustacea</taxon>
        <taxon>Branchiopoda</taxon>
        <taxon>Diplostraca</taxon>
        <taxon>Cladocera</taxon>
        <taxon>Anomopoda</taxon>
        <taxon>Daphniidae</taxon>
        <taxon>Daphnia</taxon>
        <taxon>Daphnia similis group</taxon>
    </lineage>
</organism>
<dbReference type="InterPro" id="IPR050843">
    <property type="entry name" value="Glycosyl_Hydrlase_38"/>
</dbReference>
<protein>
    <recommendedName>
        <fullName evidence="1">Glycosyl hydrolases family 38 C-terminal domain-containing protein</fullName>
    </recommendedName>
</protein>
<dbReference type="GO" id="GO:0004559">
    <property type="term" value="F:alpha-mannosidase activity"/>
    <property type="evidence" value="ECO:0007669"/>
    <property type="project" value="TreeGrafter"/>
</dbReference>
<dbReference type="Gene3D" id="2.60.40.1360">
    <property type="match status" value="1"/>
</dbReference>
<dbReference type="Pfam" id="PF17677">
    <property type="entry name" value="Glyco_hydro38C2"/>
    <property type="match status" value="1"/>
</dbReference>
<dbReference type="EMBL" id="WJBH02000004">
    <property type="protein sequence ID" value="KAI9559553.1"/>
    <property type="molecule type" value="Genomic_DNA"/>
</dbReference>
<dbReference type="InterPro" id="IPR041147">
    <property type="entry name" value="GH38_C"/>
</dbReference>
<dbReference type="GO" id="GO:0005764">
    <property type="term" value="C:lysosome"/>
    <property type="evidence" value="ECO:0007669"/>
    <property type="project" value="TreeGrafter"/>
</dbReference>
<keyword evidence="3" id="KW-1185">Reference proteome</keyword>
<dbReference type="GO" id="GO:0030246">
    <property type="term" value="F:carbohydrate binding"/>
    <property type="evidence" value="ECO:0007669"/>
    <property type="project" value="InterPro"/>
</dbReference>
<accession>A0AAD5LC81</accession>
<dbReference type="PANTHER" id="PTHR11607">
    <property type="entry name" value="ALPHA-MANNOSIDASE"/>
    <property type="match status" value="1"/>
</dbReference>
<dbReference type="GO" id="GO:0005975">
    <property type="term" value="P:carbohydrate metabolic process"/>
    <property type="evidence" value="ECO:0007669"/>
    <property type="project" value="InterPro"/>
</dbReference>
<evidence type="ECO:0000313" key="3">
    <source>
        <dbReference type="Proteomes" id="UP000820818"/>
    </source>
</evidence>
<dbReference type="Proteomes" id="UP000820818">
    <property type="component" value="Linkage Group LG4"/>
</dbReference>
<dbReference type="SUPFAM" id="SSF74650">
    <property type="entry name" value="Galactose mutarotase-like"/>
    <property type="match status" value="1"/>
</dbReference>
<name>A0AAD5LC81_9CRUS</name>
<evidence type="ECO:0000313" key="2">
    <source>
        <dbReference type="EMBL" id="KAI9559553.1"/>
    </source>
</evidence>
<reference evidence="2 3" key="1">
    <citation type="submission" date="2022-05" db="EMBL/GenBank/DDBJ databases">
        <title>A multi-omics perspective on studying reproductive biology in Daphnia sinensis.</title>
        <authorList>
            <person name="Jia J."/>
        </authorList>
    </citation>
    <scope>NUCLEOTIDE SEQUENCE [LARGE SCALE GENOMIC DNA]</scope>
    <source>
        <strain evidence="2 3">WSL</strain>
    </source>
</reference>
<evidence type="ECO:0000259" key="1">
    <source>
        <dbReference type="Pfam" id="PF17677"/>
    </source>
</evidence>
<gene>
    <name evidence="2" type="ORF">GHT06_013558</name>
</gene>
<feature type="domain" description="Glycosyl hydrolases family 38 C-terminal" evidence="1">
    <location>
        <begin position="22"/>
        <end position="84"/>
    </location>
</feature>
<comment type="caution">
    <text evidence="2">The sequence shown here is derived from an EMBL/GenBank/DDBJ whole genome shotgun (WGS) entry which is preliminary data.</text>
</comment>
<sequence length="97" mass="11126">MAKISKIRGYQARYDNRALPENVNLRTLEKRTDGSYLIRLEHIYDVEEDKVLSDPVTVSLHNLFPGFVIMSAEEAMLGGNQFRKDSTFDVELYGQTV</sequence>
<proteinExistence type="predicted"/>
<dbReference type="PANTHER" id="PTHR11607:SF3">
    <property type="entry name" value="LYSOSOMAL ALPHA-MANNOSIDASE"/>
    <property type="match status" value="1"/>
</dbReference>